<evidence type="ECO:0000313" key="2">
    <source>
        <dbReference type="EMBL" id="EXB60974.1"/>
    </source>
</evidence>
<name>W9R7H3_9ROSA</name>
<organism evidence="2 3">
    <name type="scientific">Morus notabilis</name>
    <dbReference type="NCBI Taxonomy" id="981085"/>
    <lineage>
        <taxon>Eukaryota</taxon>
        <taxon>Viridiplantae</taxon>
        <taxon>Streptophyta</taxon>
        <taxon>Embryophyta</taxon>
        <taxon>Tracheophyta</taxon>
        <taxon>Spermatophyta</taxon>
        <taxon>Magnoliopsida</taxon>
        <taxon>eudicotyledons</taxon>
        <taxon>Gunneridae</taxon>
        <taxon>Pentapetalae</taxon>
        <taxon>rosids</taxon>
        <taxon>fabids</taxon>
        <taxon>Rosales</taxon>
        <taxon>Moraceae</taxon>
        <taxon>Moreae</taxon>
        <taxon>Morus</taxon>
    </lineage>
</organism>
<feature type="region of interest" description="Disordered" evidence="1">
    <location>
        <begin position="163"/>
        <end position="213"/>
    </location>
</feature>
<gene>
    <name evidence="2" type="ORF">L484_007290</name>
</gene>
<dbReference type="Proteomes" id="UP000030645">
    <property type="component" value="Unassembled WGS sequence"/>
</dbReference>
<proteinExistence type="predicted"/>
<reference evidence="3" key="1">
    <citation type="submission" date="2013-01" db="EMBL/GenBank/DDBJ databases">
        <title>Draft Genome Sequence of a Mulberry Tree, Morus notabilis C.K. Schneid.</title>
        <authorList>
            <person name="He N."/>
            <person name="Zhao S."/>
        </authorList>
    </citation>
    <scope>NUCLEOTIDE SEQUENCE</scope>
</reference>
<evidence type="ECO:0000313" key="3">
    <source>
        <dbReference type="Proteomes" id="UP000030645"/>
    </source>
</evidence>
<keyword evidence="3" id="KW-1185">Reference proteome</keyword>
<sequence length="213" mass="24510">MSRVRIKPWKYGGLMEWKIDVGMLRVRIRSRKLALLDRRIGGYYQCGARTAKETTGELSACYHRIQYYFLRPDSLVFSLQATCLKANLANDGEAEVGEGEPDVHGGRRLADAALAGGYEDHVGGFSSQLRLPIPLEDGPYNQGFWGRESWGFWGRRREMGDWQTDKRAVEKPNEHSVGERRERPVNEERDRRKEPGKIASDGERRQNEAREER</sequence>
<protein>
    <submittedName>
        <fullName evidence="2">Uncharacterized protein</fullName>
    </submittedName>
</protein>
<dbReference type="AlphaFoldDB" id="W9R7H3"/>
<evidence type="ECO:0000256" key="1">
    <source>
        <dbReference type="SAM" id="MobiDB-lite"/>
    </source>
</evidence>
<dbReference type="EMBL" id="KE344401">
    <property type="protein sequence ID" value="EXB60974.1"/>
    <property type="molecule type" value="Genomic_DNA"/>
</dbReference>
<accession>W9R7H3</accession>